<dbReference type="KEGG" id="ptkz:JDV02_000129"/>
<dbReference type="EMBL" id="CP086354">
    <property type="protein sequence ID" value="UNI13380.1"/>
    <property type="molecule type" value="Genomic_DNA"/>
</dbReference>
<evidence type="ECO:0000313" key="3">
    <source>
        <dbReference type="Proteomes" id="UP000829364"/>
    </source>
</evidence>
<dbReference type="OrthoDB" id="74360at2759"/>
<protein>
    <recommendedName>
        <fullName evidence="4">Flavin-containing monooxygenase</fullName>
    </recommendedName>
</protein>
<dbReference type="InterPro" id="IPR036188">
    <property type="entry name" value="FAD/NAD-bd_sf"/>
</dbReference>
<evidence type="ECO:0000313" key="2">
    <source>
        <dbReference type="EMBL" id="UNI13380.1"/>
    </source>
</evidence>
<dbReference type="AlphaFoldDB" id="A0A9Q8Q5E7"/>
<dbReference type="GeneID" id="72062096"/>
<dbReference type="PANTHER" id="PTHR43539:SF24">
    <property type="entry name" value="FAD_NAD(P)-BINDING DOMAIN-CONTAINING PROTEIN-RELATED"/>
    <property type="match status" value="1"/>
</dbReference>
<keyword evidence="3" id="KW-1185">Reference proteome</keyword>
<dbReference type="RefSeq" id="XP_047836861.1">
    <property type="nucleotide sequence ID" value="XM_047980903.1"/>
</dbReference>
<reference evidence="2" key="1">
    <citation type="submission" date="2021-11" db="EMBL/GenBank/DDBJ databases">
        <title>Purpureocillium_takamizusanense_genome.</title>
        <authorList>
            <person name="Nguyen N.-H."/>
        </authorList>
    </citation>
    <scope>NUCLEOTIDE SEQUENCE</scope>
    <source>
        <strain evidence="2">PT3</strain>
    </source>
</reference>
<dbReference type="Gene3D" id="3.50.50.60">
    <property type="entry name" value="FAD/NAD(P)-binding domain"/>
    <property type="match status" value="1"/>
</dbReference>
<gene>
    <name evidence="2" type="ORF">JDV02_000129</name>
</gene>
<dbReference type="GO" id="GO:0050660">
    <property type="term" value="F:flavin adenine dinucleotide binding"/>
    <property type="evidence" value="ECO:0007669"/>
    <property type="project" value="TreeGrafter"/>
</dbReference>
<sequence>MLDGILPIQDSFCCPPVQSGTPPSIISCHHLENYRRLSAIPGYCHLVAPTLEMDGTVLPQFPKLSLHVSRDNVDPNEIVTAWLSKLQICFEERKFASLSESFLTDCWWRDMLGLSWDITTKRGFENISTYLHDSDVVMTDLKPSSGGLKPFLVEWSGDFWVQSAFSFQTKFGKGHGVLKLVNEPSGEWKVWTVYTELVQLHFQEELETRRIRGGAPLLHDRQANGDKVEPSVVIVGAGQAGISLAARLHAMGIRTRVVDRWARVGDSWRKRYETIMLNTPTFTDHYPFMKYPDNWPEWLNRDQTADFLEHYSQIMGLDVQLNTAVTSVRRVGSKYEVRVNGPHGEDVLYPDHVVLATGNYSDVPITPSFKNQGAFKGIIYHSIAHQSARNVPDVKTQRVVVIGSSTSGHDIAQDFVRCGAQEVSMVQRNPIFCLSRDTWRNLQLGLWNTPGLTTEEADLLGNSIPIALIRSMSIGLTRKMAKADREMLAGLRKAGLAIRTGEDGYGLADHQLITGGHYYIDQGACQMIIDGRIKVHQCEGGVQELGERSVILADGTSIAADVIVFATGYERNILTVRKLMGDDVADKLEGFGSFDHEQERKGWWRPTGIPGFWFMTGSFSWCRQFSRTLALQIAHAIKGGDMPLSNGNGHVD</sequence>
<accession>A0A9Q8Q5E7</accession>
<dbReference type="GO" id="GO:0004497">
    <property type="term" value="F:monooxygenase activity"/>
    <property type="evidence" value="ECO:0007669"/>
    <property type="project" value="TreeGrafter"/>
</dbReference>
<proteinExistence type="predicted"/>
<dbReference type="PRINTS" id="PR00411">
    <property type="entry name" value="PNDRDTASEI"/>
</dbReference>
<keyword evidence="1" id="KW-0560">Oxidoreductase</keyword>
<evidence type="ECO:0000256" key="1">
    <source>
        <dbReference type="ARBA" id="ARBA00023002"/>
    </source>
</evidence>
<dbReference type="PANTHER" id="PTHR43539">
    <property type="entry name" value="FLAVIN-BINDING MONOOXYGENASE-LIKE PROTEIN (AFU_ORTHOLOGUE AFUA_4G09220)"/>
    <property type="match status" value="1"/>
</dbReference>
<evidence type="ECO:0008006" key="4">
    <source>
        <dbReference type="Google" id="ProtNLM"/>
    </source>
</evidence>
<name>A0A9Q8Q5E7_9HYPO</name>
<dbReference type="Proteomes" id="UP000829364">
    <property type="component" value="Chromosome 1"/>
</dbReference>
<dbReference type="SUPFAM" id="SSF51905">
    <property type="entry name" value="FAD/NAD(P)-binding domain"/>
    <property type="match status" value="2"/>
</dbReference>
<dbReference type="InterPro" id="IPR050982">
    <property type="entry name" value="Auxin_biosynth/cation_transpt"/>
</dbReference>
<dbReference type="Pfam" id="PF13738">
    <property type="entry name" value="Pyr_redox_3"/>
    <property type="match status" value="1"/>
</dbReference>
<organism evidence="2 3">
    <name type="scientific">Purpureocillium takamizusanense</name>
    <dbReference type="NCBI Taxonomy" id="2060973"/>
    <lineage>
        <taxon>Eukaryota</taxon>
        <taxon>Fungi</taxon>
        <taxon>Dikarya</taxon>
        <taxon>Ascomycota</taxon>
        <taxon>Pezizomycotina</taxon>
        <taxon>Sordariomycetes</taxon>
        <taxon>Hypocreomycetidae</taxon>
        <taxon>Hypocreales</taxon>
        <taxon>Ophiocordycipitaceae</taxon>
        <taxon>Purpureocillium</taxon>
    </lineage>
</organism>